<sequence length="211" mass="24133">MKELKAKREAAREALGAKREEVKEEIEKKREEIKLKREEIKTEIEIKREELKQKMQNLRESIKEEKDKVKAQIKENRIIGRENALRVFDNVIARLNLLKEKVSAQIIKLEAKGVDTIEAESLTAEAETKLDAAKAKIIEINALLAVSTNEISAENKTKLKTLRDETQVLIKDARNALKDAIKSLRDAVKAKREAMKSETTETNETENETTN</sequence>
<evidence type="ECO:0000313" key="3">
    <source>
        <dbReference type="EMBL" id="KKP87740.1"/>
    </source>
</evidence>
<proteinExistence type="predicted"/>
<feature type="coiled-coil region" evidence="1">
    <location>
        <begin position="1"/>
        <end position="112"/>
    </location>
</feature>
<evidence type="ECO:0000256" key="2">
    <source>
        <dbReference type="SAM" id="MobiDB-lite"/>
    </source>
</evidence>
<evidence type="ECO:0000256" key="1">
    <source>
        <dbReference type="SAM" id="Coils"/>
    </source>
</evidence>
<protein>
    <submittedName>
        <fullName evidence="3">Uncharacterized protein</fullName>
    </submittedName>
</protein>
<dbReference type="EMBL" id="LBRA01000025">
    <property type="protein sequence ID" value="KKP87740.1"/>
    <property type="molecule type" value="Genomic_DNA"/>
</dbReference>
<reference evidence="3 4" key="1">
    <citation type="journal article" date="2015" name="Nature">
        <title>rRNA introns, odd ribosomes, and small enigmatic genomes across a large radiation of phyla.</title>
        <authorList>
            <person name="Brown C.T."/>
            <person name="Hug L.A."/>
            <person name="Thomas B.C."/>
            <person name="Sharon I."/>
            <person name="Castelle C.J."/>
            <person name="Singh A."/>
            <person name="Wilkins M.J."/>
            <person name="Williams K.H."/>
            <person name="Banfield J.F."/>
        </authorList>
    </citation>
    <scope>NUCLEOTIDE SEQUENCE [LARGE SCALE GENOMIC DNA]</scope>
</reference>
<dbReference type="AlphaFoldDB" id="A0A0G0FJV6"/>
<gene>
    <name evidence="3" type="ORF">UR92_C0025G0005</name>
</gene>
<name>A0A0G0FJV6_9BACT</name>
<comment type="caution">
    <text evidence="3">The sequence shown here is derived from an EMBL/GenBank/DDBJ whole genome shotgun (WGS) entry which is preliminary data.</text>
</comment>
<dbReference type="Proteomes" id="UP000034683">
    <property type="component" value="Unassembled WGS sequence"/>
</dbReference>
<feature type="region of interest" description="Disordered" evidence="2">
    <location>
        <begin position="192"/>
        <end position="211"/>
    </location>
</feature>
<keyword evidence="1" id="KW-0175">Coiled coil</keyword>
<evidence type="ECO:0000313" key="4">
    <source>
        <dbReference type="Proteomes" id="UP000034683"/>
    </source>
</evidence>
<organism evidence="3 4">
    <name type="scientific">Candidatus Nomurabacteria bacterium GW2011_GWA2_35_80</name>
    <dbReference type="NCBI Taxonomy" id="1618733"/>
    <lineage>
        <taxon>Bacteria</taxon>
        <taxon>Candidatus Nomuraibacteriota</taxon>
    </lineage>
</organism>
<accession>A0A0G0FJV6</accession>
<feature type="compositionally biased region" description="Acidic residues" evidence="2">
    <location>
        <begin position="201"/>
        <end position="211"/>
    </location>
</feature>